<dbReference type="SUPFAM" id="SSF55961">
    <property type="entry name" value="Bet v1-like"/>
    <property type="match status" value="1"/>
</dbReference>
<feature type="region of interest" description="Disordered" evidence="1">
    <location>
        <begin position="417"/>
        <end position="476"/>
    </location>
</feature>
<feature type="compositionally biased region" description="Low complexity" evidence="1">
    <location>
        <begin position="608"/>
        <end position="625"/>
    </location>
</feature>
<dbReference type="EMBL" id="MU863624">
    <property type="protein sequence ID" value="KAK4106244.1"/>
    <property type="molecule type" value="Genomic_DNA"/>
</dbReference>
<feature type="compositionally biased region" description="Polar residues" evidence="1">
    <location>
        <begin position="531"/>
        <end position="561"/>
    </location>
</feature>
<dbReference type="InterPro" id="IPR023393">
    <property type="entry name" value="START-like_dom_sf"/>
</dbReference>
<organism evidence="3 4">
    <name type="scientific">Parathielavia hyrcaniae</name>
    <dbReference type="NCBI Taxonomy" id="113614"/>
    <lineage>
        <taxon>Eukaryota</taxon>
        <taxon>Fungi</taxon>
        <taxon>Dikarya</taxon>
        <taxon>Ascomycota</taxon>
        <taxon>Pezizomycotina</taxon>
        <taxon>Sordariomycetes</taxon>
        <taxon>Sordariomycetidae</taxon>
        <taxon>Sordariales</taxon>
        <taxon>Chaetomiaceae</taxon>
        <taxon>Parathielavia</taxon>
    </lineage>
</organism>
<feature type="region of interest" description="Disordered" evidence="1">
    <location>
        <begin position="342"/>
        <end position="366"/>
    </location>
</feature>
<keyword evidence="4" id="KW-1185">Reference proteome</keyword>
<name>A0AAN6T6V2_9PEZI</name>
<dbReference type="AlphaFoldDB" id="A0AAN6T6V2"/>
<dbReference type="PANTHER" id="PTHR19308">
    <property type="entry name" value="PHOSPHATIDYLCHOLINE TRANSFER PROTEIN"/>
    <property type="match status" value="1"/>
</dbReference>
<feature type="compositionally biased region" description="Basic and acidic residues" evidence="1">
    <location>
        <begin position="630"/>
        <end position="680"/>
    </location>
</feature>
<sequence length="751" mass="81211">MAHYAPFKSLSPVTWATDIAPRDPSSLADLLTTTLSEAQLLIDSIPTPTPAPPSSNTHTPNSSGRARSHTDSAVQPPSSSGGVGKSGEGEGENKELSSGKGEDRNTAEQQQQDREATVRKLQREWKDLKVAQGDKNGNPHGIAMYKMAARDGRYAWFARRSLHRPEGGGGLGGLGGFDKWEAALRGEMQATLDKVAATPGMEPGMGNIRGIGAERRVETVECDAGTVDVYHVSARFPGPTAPRDFVPLIMMPKGGEEKKDGPTRTPRQFTIVSRPCEHPDCPPRSGFIRGTYESVEIIREVPVAKPLRKVRSSIDLNRDDLKGGLDGERIGKEAVLRAAKRAAGDEIESEGEGRTVSPQQADGGDLEDTEMAIEWLMVTRSDPGGSVPRFMVEKGTPGGIINDAGKFIKWLSAQRMDDLTKPSPSPSDRQATKTTGESPVQEQPGQLPVATSVEDHLPNGEAEPQEEPSAGNSANSSGIYGMFSSALDMATSAVASRVAAFAPRQTDSDSSDDESDISDASYLSAAEEGTQPESTVPDHNNTVETASATDKASTHSTPSTVSEHDAQPPLSQTPSATFLQAKSQHEKELGKLQSRMRKAQEKLERAQARQQAKNNNNGSAAASNGDLASDEAREKQKEKDDQALAKLREKHEKEIAKQEDKFRRETQRLADKRAAEERKAEARRKKAAEREERGNLAMELQRARAERDVARKEVDMLRERVGELQGQCTMLVARLGKEGIDVGALKKDVGI</sequence>
<feature type="compositionally biased region" description="Basic and acidic residues" evidence="1">
    <location>
        <begin position="598"/>
        <end position="607"/>
    </location>
</feature>
<protein>
    <recommendedName>
        <fullName evidence="2">DUF3074 domain-containing protein</fullName>
    </recommendedName>
</protein>
<evidence type="ECO:0000256" key="1">
    <source>
        <dbReference type="SAM" id="MobiDB-lite"/>
    </source>
</evidence>
<evidence type="ECO:0000313" key="3">
    <source>
        <dbReference type="EMBL" id="KAK4106244.1"/>
    </source>
</evidence>
<dbReference type="PANTHER" id="PTHR19308:SF14">
    <property type="entry name" value="START DOMAIN-CONTAINING PROTEIN"/>
    <property type="match status" value="1"/>
</dbReference>
<reference evidence="3" key="1">
    <citation type="journal article" date="2023" name="Mol. Phylogenet. Evol.">
        <title>Genome-scale phylogeny and comparative genomics of the fungal order Sordariales.</title>
        <authorList>
            <person name="Hensen N."/>
            <person name="Bonometti L."/>
            <person name="Westerberg I."/>
            <person name="Brannstrom I.O."/>
            <person name="Guillou S."/>
            <person name="Cros-Aarteil S."/>
            <person name="Calhoun S."/>
            <person name="Haridas S."/>
            <person name="Kuo A."/>
            <person name="Mondo S."/>
            <person name="Pangilinan J."/>
            <person name="Riley R."/>
            <person name="LaButti K."/>
            <person name="Andreopoulos B."/>
            <person name="Lipzen A."/>
            <person name="Chen C."/>
            <person name="Yan M."/>
            <person name="Daum C."/>
            <person name="Ng V."/>
            <person name="Clum A."/>
            <person name="Steindorff A."/>
            <person name="Ohm R.A."/>
            <person name="Martin F."/>
            <person name="Silar P."/>
            <person name="Natvig D.O."/>
            <person name="Lalanne C."/>
            <person name="Gautier V."/>
            <person name="Ament-Velasquez S.L."/>
            <person name="Kruys A."/>
            <person name="Hutchinson M.I."/>
            <person name="Powell A.J."/>
            <person name="Barry K."/>
            <person name="Miller A.N."/>
            <person name="Grigoriev I.V."/>
            <person name="Debuchy R."/>
            <person name="Gladieux P."/>
            <person name="Hiltunen Thoren M."/>
            <person name="Johannesson H."/>
        </authorList>
    </citation>
    <scope>NUCLEOTIDE SEQUENCE</scope>
    <source>
        <strain evidence="3">CBS 757.83</strain>
    </source>
</reference>
<feature type="compositionally biased region" description="Low complexity" evidence="1">
    <location>
        <begin position="54"/>
        <end position="63"/>
    </location>
</feature>
<feature type="region of interest" description="Disordered" evidence="1">
    <location>
        <begin position="41"/>
        <end position="119"/>
    </location>
</feature>
<dbReference type="Gene3D" id="3.30.530.20">
    <property type="match status" value="1"/>
</dbReference>
<evidence type="ECO:0000259" key="2">
    <source>
        <dbReference type="Pfam" id="PF11274"/>
    </source>
</evidence>
<dbReference type="InterPro" id="IPR024500">
    <property type="entry name" value="DUF3074"/>
</dbReference>
<feature type="compositionally biased region" description="Polar residues" evidence="1">
    <location>
        <begin position="426"/>
        <end position="444"/>
    </location>
</feature>
<dbReference type="InterPro" id="IPR051213">
    <property type="entry name" value="START_lipid_transfer"/>
</dbReference>
<feature type="domain" description="DUF3074" evidence="2">
    <location>
        <begin position="156"/>
        <end position="411"/>
    </location>
</feature>
<feature type="region of interest" description="Disordered" evidence="1">
    <location>
        <begin position="526"/>
        <end position="695"/>
    </location>
</feature>
<proteinExistence type="predicted"/>
<dbReference type="Pfam" id="PF11274">
    <property type="entry name" value="DUF3074"/>
    <property type="match status" value="1"/>
</dbReference>
<comment type="caution">
    <text evidence="3">The sequence shown here is derived from an EMBL/GenBank/DDBJ whole genome shotgun (WGS) entry which is preliminary data.</text>
</comment>
<feature type="compositionally biased region" description="Polar residues" evidence="1">
    <location>
        <begin position="569"/>
        <end position="582"/>
    </location>
</feature>
<gene>
    <name evidence="3" type="ORF">N658DRAFT_502740</name>
</gene>
<dbReference type="Proteomes" id="UP001305647">
    <property type="component" value="Unassembled WGS sequence"/>
</dbReference>
<accession>A0AAN6T6V2</accession>
<feature type="compositionally biased region" description="Basic and acidic residues" evidence="1">
    <location>
        <begin position="87"/>
        <end position="119"/>
    </location>
</feature>
<reference evidence="3" key="2">
    <citation type="submission" date="2023-05" db="EMBL/GenBank/DDBJ databases">
        <authorList>
            <consortium name="Lawrence Berkeley National Laboratory"/>
            <person name="Steindorff A."/>
            <person name="Hensen N."/>
            <person name="Bonometti L."/>
            <person name="Westerberg I."/>
            <person name="Brannstrom I.O."/>
            <person name="Guillou S."/>
            <person name="Cros-Aarteil S."/>
            <person name="Calhoun S."/>
            <person name="Haridas S."/>
            <person name="Kuo A."/>
            <person name="Mondo S."/>
            <person name="Pangilinan J."/>
            <person name="Riley R."/>
            <person name="Labutti K."/>
            <person name="Andreopoulos B."/>
            <person name="Lipzen A."/>
            <person name="Chen C."/>
            <person name="Yanf M."/>
            <person name="Daum C."/>
            <person name="Ng V."/>
            <person name="Clum A."/>
            <person name="Ohm R."/>
            <person name="Martin F."/>
            <person name="Silar P."/>
            <person name="Natvig D."/>
            <person name="Lalanne C."/>
            <person name="Gautier V."/>
            <person name="Ament-Velasquez S.L."/>
            <person name="Kruys A."/>
            <person name="Hutchinson M.I."/>
            <person name="Powell A.J."/>
            <person name="Barry K."/>
            <person name="Miller A.N."/>
            <person name="Grigoriev I.V."/>
            <person name="Debuchy R."/>
            <person name="Gladieux P."/>
            <person name="Thoren M.H."/>
            <person name="Johannesson H."/>
        </authorList>
    </citation>
    <scope>NUCLEOTIDE SEQUENCE</scope>
    <source>
        <strain evidence="3">CBS 757.83</strain>
    </source>
</reference>
<evidence type="ECO:0000313" key="4">
    <source>
        <dbReference type="Proteomes" id="UP001305647"/>
    </source>
</evidence>